<proteinExistence type="predicted"/>
<gene>
    <name evidence="2" type="ORF">EZS27_014207</name>
</gene>
<feature type="compositionally biased region" description="Basic and acidic residues" evidence="1">
    <location>
        <begin position="18"/>
        <end position="27"/>
    </location>
</feature>
<evidence type="ECO:0000313" key="2">
    <source>
        <dbReference type="EMBL" id="KAA6337744.1"/>
    </source>
</evidence>
<protein>
    <submittedName>
        <fullName evidence="2">Uncharacterized protein</fullName>
    </submittedName>
</protein>
<accession>A0A5J4RV69</accession>
<evidence type="ECO:0000256" key="1">
    <source>
        <dbReference type="SAM" id="MobiDB-lite"/>
    </source>
</evidence>
<sequence>MGKKINNAGNVSKKERKIIKNETDAQKEEFEQEGNDKLVFVSIKELQENFECFSKWTKTEMSKFWKFNKDIHRTTWSNIYKTANKGENKRGFAYTEIPIDKYNKKTSVFQTISKDKTLFELRVDDKIRVHGFREKSVFYLCILDKDHKIC</sequence>
<organism evidence="2">
    <name type="scientific">termite gut metagenome</name>
    <dbReference type="NCBI Taxonomy" id="433724"/>
    <lineage>
        <taxon>unclassified sequences</taxon>
        <taxon>metagenomes</taxon>
        <taxon>organismal metagenomes</taxon>
    </lineage>
</organism>
<feature type="region of interest" description="Disordered" evidence="1">
    <location>
        <begin position="1"/>
        <end position="27"/>
    </location>
</feature>
<comment type="caution">
    <text evidence="2">The sequence shown here is derived from an EMBL/GenBank/DDBJ whole genome shotgun (WGS) entry which is preliminary data.</text>
</comment>
<name>A0A5J4RV69_9ZZZZ</name>
<reference evidence="2" key="1">
    <citation type="submission" date="2019-03" db="EMBL/GenBank/DDBJ databases">
        <title>Single cell metagenomics reveals metabolic interactions within the superorganism composed of flagellate Streblomastix strix and complex community of Bacteroidetes bacteria on its surface.</title>
        <authorList>
            <person name="Treitli S.C."/>
            <person name="Kolisko M."/>
            <person name="Husnik F."/>
            <person name="Keeling P."/>
            <person name="Hampl V."/>
        </authorList>
    </citation>
    <scope>NUCLEOTIDE SEQUENCE</scope>
    <source>
        <strain evidence="2">STM</strain>
    </source>
</reference>
<dbReference type="AlphaFoldDB" id="A0A5J4RV69"/>
<dbReference type="EMBL" id="SNRY01000674">
    <property type="protein sequence ID" value="KAA6337744.1"/>
    <property type="molecule type" value="Genomic_DNA"/>
</dbReference>